<feature type="transmembrane region" description="Helical" evidence="7">
    <location>
        <begin position="116"/>
        <end position="135"/>
    </location>
</feature>
<feature type="transmembrane region" description="Helical" evidence="7">
    <location>
        <begin position="259"/>
        <end position="279"/>
    </location>
</feature>
<evidence type="ECO:0000256" key="4">
    <source>
        <dbReference type="ARBA" id="ARBA00022989"/>
    </source>
</evidence>
<evidence type="ECO:0000313" key="8">
    <source>
        <dbReference type="EMBL" id="PSN62440.1"/>
    </source>
</evidence>
<dbReference type="GO" id="GO:0022857">
    <property type="term" value="F:transmembrane transporter activity"/>
    <property type="evidence" value="ECO:0007669"/>
    <property type="project" value="InterPro"/>
</dbReference>
<keyword evidence="4 7" id="KW-1133">Transmembrane helix</keyword>
<evidence type="ECO:0000256" key="6">
    <source>
        <dbReference type="SAM" id="MobiDB-lite"/>
    </source>
</evidence>
<evidence type="ECO:0000313" key="9">
    <source>
        <dbReference type="Proteomes" id="UP000240883"/>
    </source>
</evidence>
<proteinExistence type="inferred from homology"/>
<feature type="transmembrane region" description="Helical" evidence="7">
    <location>
        <begin position="393"/>
        <end position="410"/>
    </location>
</feature>
<protein>
    <submittedName>
        <fullName evidence="8">Oligopeptide transporter</fullName>
    </submittedName>
</protein>
<name>A0A2T2NAN9_CORCC</name>
<comment type="subcellular location">
    <subcellularLocation>
        <location evidence="1">Membrane</location>
        <topology evidence="1">Multi-pass membrane protein</topology>
    </subcellularLocation>
</comment>
<accession>A0A2T2NAN9</accession>
<dbReference type="GO" id="GO:0016020">
    <property type="term" value="C:membrane"/>
    <property type="evidence" value="ECO:0007669"/>
    <property type="project" value="UniProtKB-SubCell"/>
</dbReference>
<dbReference type="Pfam" id="PF00854">
    <property type="entry name" value="PTR2"/>
    <property type="match status" value="1"/>
</dbReference>
<dbReference type="OrthoDB" id="8904098at2759"/>
<feature type="transmembrane region" description="Helical" evidence="7">
    <location>
        <begin position="174"/>
        <end position="193"/>
    </location>
</feature>
<keyword evidence="5 7" id="KW-0472">Membrane</keyword>
<dbReference type="Proteomes" id="UP000240883">
    <property type="component" value="Unassembled WGS sequence"/>
</dbReference>
<feature type="transmembrane region" description="Helical" evidence="7">
    <location>
        <begin position="430"/>
        <end position="452"/>
    </location>
</feature>
<dbReference type="EMBL" id="KZ678141">
    <property type="protein sequence ID" value="PSN62440.1"/>
    <property type="molecule type" value="Genomic_DNA"/>
</dbReference>
<sequence length="572" mass="62330">MSLLLNTPHCISEMEKSTDSDSMKDSPIEQVESRDADVCPQIEDDSRKLRRVSGKLPWSAWSIATVELFNSMSTSGTLVVVVNFLQHPLPPGSETGAAAHGQPGAFGLGQRASTGTSVAAGLWMSVSPLLGAIIADQYVGRYKTIQWSNALLVVGHLVFIIPALPPIMVHRGQALVPFAIGLILMCTGFGGLGSNMVPLALEQLPATKPEYHEDGKGRRVLIDPEISRSRFLMYWNSFAGVGSIIGMISMVYAEQRVGFWLPFTLPGALSIICPLILFLNRKSYVRRPPSGSVLGDVFQLCSLAMKGGKSWNLTKMYHHIKHPRFWERVKPSSMTSRPSWMTFGDDFVDEVAQGLKACTIFLFFPLYWPAMRQKPNLISQASTMQLHGAPNDLLLSIGSVFNIILGPLLADVIFPTLRRVGINLTPTRKISIGFFLASMAMALTAVVQHFIYARSTCGRHVSGCPTDTPATKLSVLIQIPVYFVLSASEVLSIVTAREYAFTNAPKRMRSLVLALFCFTGAIGCAVSQAIVPLSQDPLLVWNYAVAGVISLIGALGVWWCGRGGWTKNDAAV</sequence>
<evidence type="ECO:0000256" key="7">
    <source>
        <dbReference type="SAM" id="Phobius"/>
    </source>
</evidence>
<organism evidence="8 9">
    <name type="scientific">Corynespora cassiicola Philippines</name>
    <dbReference type="NCBI Taxonomy" id="1448308"/>
    <lineage>
        <taxon>Eukaryota</taxon>
        <taxon>Fungi</taxon>
        <taxon>Dikarya</taxon>
        <taxon>Ascomycota</taxon>
        <taxon>Pezizomycotina</taxon>
        <taxon>Dothideomycetes</taxon>
        <taxon>Pleosporomycetidae</taxon>
        <taxon>Pleosporales</taxon>
        <taxon>Corynesporascaceae</taxon>
        <taxon>Corynespora</taxon>
    </lineage>
</organism>
<evidence type="ECO:0000256" key="2">
    <source>
        <dbReference type="ARBA" id="ARBA00005982"/>
    </source>
</evidence>
<reference evidence="8 9" key="1">
    <citation type="journal article" date="2018" name="Front. Microbiol.">
        <title>Genome-Wide Analysis of Corynespora cassiicola Leaf Fall Disease Putative Effectors.</title>
        <authorList>
            <person name="Lopez D."/>
            <person name="Ribeiro S."/>
            <person name="Label P."/>
            <person name="Fumanal B."/>
            <person name="Venisse J.S."/>
            <person name="Kohler A."/>
            <person name="de Oliveira R.R."/>
            <person name="Labutti K."/>
            <person name="Lipzen A."/>
            <person name="Lail K."/>
            <person name="Bauer D."/>
            <person name="Ohm R.A."/>
            <person name="Barry K.W."/>
            <person name="Spatafora J."/>
            <person name="Grigoriev I.V."/>
            <person name="Martin F.M."/>
            <person name="Pujade-Renaud V."/>
        </authorList>
    </citation>
    <scope>NUCLEOTIDE SEQUENCE [LARGE SCALE GENOMIC DNA]</scope>
    <source>
        <strain evidence="8 9">Philippines</strain>
    </source>
</reference>
<dbReference type="AlphaFoldDB" id="A0A2T2NAN9"/>
<dbReference type="Gene3D" id="1.20.1250.20">
    <property type="entry name" value="MFS general substrate transporter like domains"/>
    <property type="match status" value="1"/>
</dbReference>
<evidence type="ECO:0000256" key="5">
    <source>
        <dbReference type="ARBA" id="ARBA00023136"/>
    </source>
</evidence>
<gene>
    <name evidence="8" type="ORF">BS50DRAFT_638080</name>
</gene>
<feature type="transmembrane region" description="Helical" evidence="7">
    <location>
        <begin position="231"/>
        <end position="253"/>
    </location>
</feature>
<dbReference type="InterPro" id="IPR000109">
    <property type="entry name" value="POT_fam"/>
</dbReference>
<dbReference type="PANTHER" id="PTHR11654">
    <property type="entry name" value="OLIGOPEPTIDE TRANSPORTER-RELATED"/>
    <property type="match status" value="1"/>
</dbReference>
<feature type="transmembrane region" description="Helical" evidence="7">
    <location>
        <begin position="540"/>
        <end position="560"/>
    </location>
</feature>
<dbReference type="SUPFAM" id="SSF103473">
    <property type="entry name" value="MFS general substrate transporter"/>
    <property type="match status" value="1"/>
</dbReference>
<dbReference type="InterPro" id="IPR036259">
    <property type="entry name" value="MFS_trans_sf"/>
</dbReference>
<comment type="similarity">
    <text evidence="2">Belongs to the major facilitator superfamily. Proton-dependent oligopeptide transporter (POT/PTR) (TC 2.A.17) family.</text>
</comment>
<keyword evidence="9" id="KW-1185">Reference proteome</keyword>
<feature type="transmembrane region" description="Helical" evidence="7">
    <location>
        <begin position="511"/>
        <end position="534"/>
    </location>
</feature>
<evidence type="ECO:0000256" key="1">
    <source>
        <dbReference type="ARBA" id="ARBA00004141"/>
    </source>
</evidence>
<feature type="transmembrane region" description="Helical" evidence="7">
    <location>
        <begin position="147"/>
        <end position="168"/>
    </location>
</feature>
<evidence type="ECO:0000256" key="3">
    <source>
        <dbReference type="ARBA" id="ARBA00022692"/>
    </source>
</evidence>
<feature type="region of interest" description="Disordered" evidence="6">
    <location>
        <begin position="13"/>
        <end position="35"/>
    </location>
</feature>
<keyword evidence="3 7" id="KW-0812">Transmembrane</keyword>